<dbReference type="Proteomes" id="UP000694546">
    <property type="component" value="Chromosome 6"/>
</dbReference>
<name>A0A8C5CBX5_GADMO</name>
<keyword evidence="3" id="KW-1185">Reference proteome</keyword>
<gene>
    <name evidence="2" type="primary">LOC115545705</name>
</gene>
<dbReference type="AlphaFoldDB" id="A0A8C5CBX5"/>
<dbReference type="PANTHER" id="PTHR31025:SF30">
    <property type="entry name" value="SI:DKEY-15H8.17"/>
    <property type="match status" value="1"/>
</dbReference>
<reference evidence="2" key="2">
    <citation type="submission" date="2025-09" db="UniProtKB">
        <authorList>
            <consortium name="Ensembl"/>
        </authorList>
    </citation>
    <scope>IDENTIFICATION</scope>
</reference>
<evidence type="ECO:0000313" key="2">
    <source>
        <dbReference type="Ensembl" id="ENSGMOP00000059773.1"/>
    </source>
</evidence>
<sequence>VSRTIGDVSETAEDMTPAVLAALPSLPEKKLQTLLNKLLDIGVESEEDLRFVRMVDLHDILTPLQCRKLLRTWRVEGMSRDSPGGIKTLYKSISHLPHTYKAHKQVKRKDFSWPDNFVVPWTRMPACITTAIALNDRPSPKSRREMVRILVDQMRLKDLNPTRANCIAVAKKIVREYPNSFADVLRDGTRIGSGYVSLVTQIKTRVEHVNRGNTLVRHRRPKRPPTAPVEDAAARTPEPPAEEAAVRAPETDALLRRKQREMKELFAAEGPAAAGRGQIGPLMEATYPLQRQAVDACPPPPVVDLRADWPYLFTPIGLYKHFQLLTGVGVLEKMEQAVAEKGKLIISFFQNKPDGADTVRIQDILRRFESSEESAFGPCAILLLMAYLDEEVEGLILEVLATAEEVEQALRLPDSPRLIVLGDMLTSRKWMLSMEGKVVVSPHPGFVAGVAALLTAYYAFNLAFQEGASCTLEFIQRCFLGLNPTHGTKVPSRKKKKDVHVSALLRRLRDFDWLFM</sequence>
<dbReference type="PANTHER" id="PTHR31025">
    <property type="entry name" value="SI:CH211-196P9.1-RELATED"/>
    <property type="match status" value="1"/>
</dbReference>
<reference evidence="2" key="1">
    <citation type="submission" date="2025-08" db="UniProtKB">
        <authorList>
            <consortium name="Ensembl"/>
        </authorList>
    </citation>
    <scope>IDENTIFICATION</scope>
</reference>
<feature type="region of interest" description="Disordered" evidence="1">
    <location>
        <begin position="214"/>
        <end position="245"/>
    </location>
</feature>
<organism evidence="2 3">
    <name type="scientific">Gadus morhua</name>
    <name type="common">Atlantic cod</name>
    <dbReference type="NCBI Taxonomy" id="8049"/>
    <lineage>
        <taxon>Eukaryota</taxon>
        <taxon>Metazoa</taxon>
        <taxon>Chordata</taxon>
        <taxon>Craniata</taxon>
        <taxon>Vertebrata</taxon>
        <taxon>Euteleostomi</taxon>
        <taxon>Actinopterygii</taxon>
        <taxon>Neopterygii</taxon>
        <taxon>Teleostei</taxon>
        <taxon>Neoteleostei</taxon>
        <taxon>Acanthomorphata</taxon>
        <taxon>Zeiogadaria</taxon>
        <taxon>Gadariae</taxon>
        <taxon>Gadiformes</taxon>
        <taxon>Gadoidei</taxon>
        <taxon>Gadidae</taxon>
        <taxon>Gadus</taxon>
    </lineage>
</organism>
<accession>A0A8C5CBX5</accession>
<evidence type="ECO:0000313" key="3">
    <source>
        <dbReference type="Proteomes" id="UP000694546"/>
    </source>
</evidence>
<dbReference type="Ensembl" id="ENSGMOT00000029487.1">
    <property type="protein sequence ID" value="ENSGMOP00000059773.1"/>
    <property type="gene ID" value="ENSGMOG00000037005.1"/>
</dbReference>
<dbReference type="GeneTree" id="ENSGT00940000163828"/>
<protein>
    <submittedName>
        <fullName evidence="2">Uncharacterized LOC115545705</fullName>
    </submittedName>
</protein>
<evidence type="ECO:0000256" key="1">
    <source>
        <dbReference type="SAM" id="MobiDB-lite"/>
    </source>
</evidence>
<proteinExistence type="predicted"/>